<dbReference type="SUPFAM" id="SSF158472">
    <property type="entry name" value="HAMP domain-like"/>
    <property type="match status" value="1"/>
</dbReference>
<keyword evidence="9 18" id="KW-0418">Kinase</keyword>
<dbReference type="GO" id="GO:0000155">
    <property type="term" value="F:phosphorelay sensor kinase activity"/>
    <property type="evidence" value="ECO:0007669"/>
    <property type="project" value="InterPro"/>
</dbReference>
<evidence type="ECO:0000256" key="3">
    <source>
        <dbReference type="ARBA" id="ARBA00012438"/>
    </source>
</evidence>
<evidence type="ECO:0000256" key="11">
    <source>
        <dbReference type="ARBA" id="ARBA00022989"/>
    </source>
</evidence>
<keyword evidence="8" id="KW-0547">Nucleotide-binding</keyword>
<evidence type="ECO:0000313" key="18">
    <source>
        <dbReference type="EMBL" id="QJC53856.1"/>
    </source>
</evidence>
<dbReference type="GO" id="GO:0005886">
    <property type="term" value="C:plasma membrane"/>
    <property type="evidence" value="ECO:0007669"/>
    <property type="project" value="UniProtKB-SubCell"/>
</dbReference>
<keyword evidence="11 15" id="KW-1133">Transmembrane helix</keyword>
<sequence>MARLGSALRQRLEPLLHRLETRLLLVYFLLVLLPIAVITYVSASHNFATIEQNTVTYASQVSDRMLNSLDDYIHDMKQIAIIPAYLDEIQSGLERSNQFYATHGSEGGSSEPEYQWLEAGLKLSIQREVESSIYFMNNLKKGSSNVYLFDRRGNPYTAVKSGGVRSDLKEVYERWRQLAEPKNGTPVLVSTQAVTSSASSSKQYVFTVVRDIITTSFRSVGLIAVDANISVIEDMVRDLDAATRGTTIIADEDGTVIYDSEKRYLAENLGSAPLLAEARGSEGSYRTSVDGEEQLVIFRQSPDTGWRLLITIPQRHLVEDAVRNRNYSLIAAGVAMAAAMALTVVLILALTKPLRSLVSLMKQVQGGNFEVSFPVRRRDEAGMAGHAFNRMIARTRELIDNIYRIEQRKTEVQLENLQRQINPHFIYNTLESIRMTAVLSDADEVGRMVQLLGEQLRYSLHAGSAAVPAQREWEHLEQYVELMNYRYGGERFRLALSAEARAADASVMKLIFQPIVENAVLHGYDGSRERLTIEIDSWIEGKDRVVRIADDGRGMRPEELSRVRAGLASAASAPDEESGGIGLRNVQERLQLRYGPAYGLQLASEPGAGTAVTMRIPQVSAMDGAAREDQKGERSDA</sequence>
<dbReference type="InterPro" id="IPR004358">
    <property type="entry name" value="Sig_transdc_His_kin-like_C"/>
</dbReference>
<dbReference type="CDD" id="cd06225">
    <property type="entry name" value="HAMP"/>
    <property type="match status" value="1"/>
</dbReference>
<dbReference type="PANTHER" id="PTHR34220:SF11">
    <property type="entry name" value="SENSOR PROTEIN KINASE HPTS"/>
    <property type="match status" value="1"/>
</dbReference>
<evidence type="ECO:0000256" key="13">
    <source>
        <dbReference type="ARBA" id="ARBA00023136"/>
    </source>
</evidence>
<dbReference type="GO" id="GO:0005524">
    <property type="term" value="F:ATP binding"/>
    <property type="evidence" value="ECO:0007669"/>
    <property type="project" value="UniProtKB-KW"/>
</dbReference>
<dbReference type="Gene3D" id="3.30.565.10">
    <property type="entry name" value="Histidine kinase-like ATPase, C-terminal domain"/>
    <property type="match status" value="1"/>
</dbReference>
<evidence type="ECO:0000256" key="10">
    <source>
        <dbReference type="ARBA" id="ARBA00022840"/>
    </source>
</evidence>
<keyword evidence="13 15" id="KW-0472">Membrane</keyword>
<evidence type="ECO:0000259" key="17">
    <source>
        <dbReference type="PROSITE" id="PS50885"/>
    </source>
</evidence>
<evidence type="ECO:0000256" key="4">
    <source>
        <dbReference type="ARBA" id="ARBA00022475"/>
    </source>
</evidence>
<dbReference type="Pfam" id="PF02518">
    <property type="entry name" value="HATPase_c"/>
    <property type="match status" value="1"/>
</dbReference>
<feature type="region of interest" description="Disordered" evidence="14">
    <location>
        <begin position="618"/>
        <end position="637"/>
    </location>
</feature>
<dbReference type="Gene3D" id="6.10.340.10">
    <property type="match status" value="1"/>
</dbReference>
<dbReference type="InterPro" id="IPR003660">
    <property type="entry name" value="HAMP_dom"/>
</dbReference>
<dbReference type="CDD" id="cd18774">
    <property type="entry name" value="PDC2_HK_sensor"/>
    <property type="match status" value="1"/>
</dbReference>
<evidence type="ECO:0000256" key="9">
    <source>
        <dbReference type="ARBA" id="ARBA00022777"/>
    </source>
</evidence>
<dbReference type="AlphaFoldDB" id="A0A6H2H362"/>
<dbReference type="EMBL" id="CP051428">
    <property type="protein sequence ID" value="QJC53856.1"/>
    <property type="molecule type" value="Genomic_DNA"/>
</dbReference>
<name>A0A6H2H362_9BACL</name>
<evidence type="ECO:0000256" key="6">
    <source>
        <dbReference type="ARBA" id="ARBA00022679"/>
    </source>
</evidence>
<dbReference type="Gene3D" id="3.30.450.20">
    <property type="entry name" value="PAS domain"/>
    <property type="match status" value="2"/>
</dbReference>
<organism evidence="18 19">
    <name type="scientific">Paenibacillus albicereus</name>
    <dbReference type="NCBI Taxonomy" id="2726185"/>
    <lineage>
        <taxon>Bacteria</taxon>
        <taxon>Bacillati</taxon>
        <taxon>Bacillota</taxon>
        <taxon>Bacilli</taxon>
        <taxon>Bacillales</taxon>
        <taxon>Paenibacillaceae</taxon>
        <taxon>Paenibacillus</taxon>
    </lineage>
</organism>
<keyword evidence="6" id="KW-0808">Transferase</keyword>
<dbReference type="InterPro" id="IPR033479">
    <property type="entry name" value="dCache_1"/>
</dbReference>
<dbReference type="InterPro" id="IPR010559">
    <property type="entry name" value="Sig_transdc_His_kin_internal"/>
</dbReference>
<dbReference type="KEGG" id="palr:HGI30_21555"/>
<keyword evidence="7 15" id="KW-0812">Transmembrane</keyword>
<evidence type="ECO:0000256" key="7">
    <source>
        <dbReference type="ARBA" id="ARBA00022692"/>
    </source>
</evidence>
<dbReference type="SMART" id="SM00387">
    <property type="entry name" value="HATPase_c"/>
    <property type="match status" value="1"/>
</dbReference>
<protein>
    <recommendedName>
        <fullName evidence="3">histidine kinase</fullName>
        <ecNumber evidence="3">2.7.13.3</ecNumber>
    </recommendedName>
</protein>
<dbReference type="EC" id="2.7.13.3" evidence="3"/>
<dbReference type="PROSITE" id="PS50109">
    <property type="entry name" value="HIS_KIN"/>
    <property type="match status" value="1"/>
</dbReference>
<dbReference type="InterPro" id="IPR005467">
    <property type="entry name" value="His_kinase_dom"/>
</dbReference>
<keyword evidence="10" id="KW-0067">ATP-binding</keyword>
<evidence type="ECO:0000259" key="16">
    <source>
        <dbReference type="PROSITE" id="PS50109"/>
    </source>
</evidence>
<evidence type="ECO:0000256" key="15">
    <source>
        <dbReference type="SAM" id="Phobius"/>
    </source>
</evidence>
<dbReference type="Pfam" id="PF06580">
    <property type="entry name" value="His_kinase"/>
    <property type="match status" value="1"/>
</dbReference>
<dbReference type="PRINTS" id="PR00344">
    <property type="entry name" value="BCTRLSENSOR"/>
</dbReference>
<feature type="transmembrane region" description="Helical" evidence="15">
    <location>
        <begin position="21"/>
        <end position="43"/>
    </location>
</feature>
<keyword evidence="19" id="KW-1185">Reference proteome</keyword>
<dbReference type="SMART" id="SM00304">
    <property type="entry name" value="HAMP"/>
    <property type="match status" value="1"/>
</dbReference>
<dbReference type="Pfam" id="PF02743">
    <property type="entry name" value="dCache_1"/>
    <property type="match status" value="1"/>
</dbReference>
<evidence type="ECO:0000256" key="14">
    <source>
        <dbReference type="SAM" id="MobiDB-lite"/>
    </source>
</evidence>
<feature type="domain" description="HAMP" evidence="17">
    <location>
        <begin position="348"/>
        <end position="400"/>
    </location>
</feature>
<evidence type="ECO:0000256" key="12">
    <source>
        <dbReference type="ARBA" id="ARBA00023012"/>
    </source>
</evidence>
<dbReference type="Pfam" id="PF00672">
    <property type="entry name" value="HAMP"/>
    <property type="match status" value="1"/>
</dbReference>
<accession>A0A6H2H362</accession>
<dbReference type="InterPro" id="IPR003594">
    <property type="entry name" value="HATPase_dom"/>
</dbReference>
<feature type="transmembrane region" description="Helical" evidence="15">
    <location>
        <begin position="327"/>
        <end position="351"/>
    </location>
</feature>
<comment type="subcellular location">
    <subcellularLocation>
        <location evidence="2">Cell membrane</location>
        <topology evidence="2">Multi-pass membrane protein</topology>
    </subcellularLocation>
</comment>
<feature type="domain" description="Histidine kinase" evidence="16">
    <location>
        <begin position="503"/>
        <end position="620"/>
    </location>
</feature>
<dbReference type="RefSeq" id="WP_168909385.1">
    <property type="nucleotide sequence ID" value="NZ_CP051428.1"/>
</dbReference>
<keyword evidence="4" id="KW-1003">Cell membrane</keyword>
<evidence type="ECO:0000256" key="2">
    <source>
        <dbReference type="ARBA" id="ARBA00004651"/>
    </source>
</evidence>
<dbReference type="Proteomes" id="UP000502136">
    <property type="component" value="Chromosome"/>
</dbReference>
<dbReference type="InterPro" id="IPR050640">
    <property type="entry name" value="Bact_2-comp_sensor_kinase"/>
</dbReference>
<evidence type="ECO:0000313" key="19">
    <source>
        <dbReference type="Proteomes" id="UP000502136"/>
    </source>
</evidence>
<keyword evidence="12" id="KW-0902">Two-component regulatory system</keyword>
<reference evidence="18 19" key="1">
    <citation type="submission" date="2020-04" db="EMBL/GenBank/DDBJ databases">
        <title>Novel Paenibacillus strain UniB2 isolated from commercial digestive syrup.</title>
        <authorList>
            <person name="Thorat V."/>
            <person name="Kirdat K."/>
            <person name="Tiwarekar B."/>
            <person name="Yadav A."/>
        </authorList>
    </citation>
    <scope>NUCLEOTIDE SEQUENCE [LARGE SCALE GENOMIC DNA]</scope>
    <source>
        <strain evidence="18 19">UniB2</strain>
    </source>
</reference>
<evidence type="ECO:0000256" key="1">
    <source>
        <dbReference type="ARBA" id="ARBA00000085"/>
    </source>
</evidence>
<feature type="compositionally biased region" description="Basic and acidic residues" evidence="14">
    <location>
        <begin position="625"/>
        <end position="637"/>
    </location>
</feature>
<evidence type="ECO:0000256" key="5">
    <source>
        <dbReference type="ARBA" id="ARBA00022553"/>
    </source>
</evidence>
<dbReference type="SUPFAM" id="SSF55874">
    <property type="entry name" value="ATPase domain of HSP90 chaperone/DNA topoisomerase II/histidine kinase"/>
    <property type="match status" value="1"/>
</dbReference>
<evidence type="ECO:0000256" key="8">
    <source>
        <dbReference type="ARBA" id="ARBA00022741"/>
    </source>
</evidence>
<proteinExistence type="predicted"/>
<keyword evidence="5" id="KW-0597">Phosphoprotein</keyword>
<gene>
    <name evidence="18" type="ORF">HGI30_21555</name>
</gene>
<dbReference type="PROSITE" id="PS50885">
    <property type="entry name" value="HAMP"/>
    <property type="match status" value="1"/>
</dbReference>
<comment type="catalytic activity">
    <reaction evidence="1">
        <text>ATP + protein L-histidine = ADP + protein N-phospho-L-histidine.</text>
        <dbReference type="EC" id="2.7.13.3"/>
    </reaction>
</comment>
<dbReference type="PANTHER" id="PTHR34220">
    <property type="entry name" value="SENSOR HISTIDINE KINASE YPDA"/>
    <property type="match status" value="1"/>
</dbReference>
<dbReference type="InterPro" id="IPR036890">
    <property type="entry name" value="HATPase_C_sf"/>
</dbReference>